<accession>A0ABD2P6W3</accession>
<sequence>MVVIVSSCMAWKWMNNKRANSEGQEKQSSEAQPRSTRPANSPSQQMEQSFVLEPLYSEAGTSIPTYQTTTAGATALQSLNENTPERKFPNQPKSNYKSAGSLPQAVFSKKGREESKDNSQRVYDPEPHRKKIIPKNHYSRETDPAKTSVSRSSSPPSYQAYKFQFD</sequence>
<evidence type="ECO:0000313" key="2">
    <source>
        <dbReference type="EMBL" id="KAL3286702.1"/>
    </source>
</evidence>
<evidence type="ECO:0000313" key="3">
    <source>
        <dbReference type="Proteomes" id="UP001516400"/>
    </source>
</evidence>
<name>A0ABD2P6W3_9CUCU</name>
<gene>
    <name evidence="2" type="ORF">HHI36_001197</name>
</gene>
<feature type="region of interest" description="Disordered" evidence="1">
    <location>
        <begin position="15"/>
        <end position="166"/>
    </location>
</feature>
<proteinExistence type="predicted"/>
<feature type="compositionally biased region" description="Low complexity" evidence="1">
    <location>
        <begin position="148"/>
        <end position="157"/>
    </location>
</feature>
<keyword evidence="3" id="KW-1185">Reference proteome</keyword>
<dbReference type="EMBL" id="JABFTP020000185">
    <property type="protein sequence ID" value="KAL3286702.1"/>
    <property type="molecule type" value="Genomic_DNA"/>
</dbReference>
<dbReference type="AlphaFoldDB" id="A0ABD2P6W3"/>
<comment type="caution">
    <text evidence="2">The sequence shown here is derived from an EMBL/GenBank/DDBJ whole genome shotgun (WGS) entry which is preliminary data.</text>
</comment>
<reference evidence="2 3" key="1">
    <citation type="journal article" date="2021" name="BMC Biol.">
        <title>Horizontally acquired antibacterial genes associated with adaptive radiation of ladybird beetles.</title>
        <authorList>
            <person name="Li H.S."/>
            <person name="Tang X.F."/>
            <person name="Huang Y.H."/>
            <person name="Xu Z.Y."/>
            <person name="Chen M.L."/>
            <person name="Du X.Y."/>
            <person name="Qiu B.Y."/>
            <person name="Chen P.T."/>
            <person name="Zhang W."/>
            <person name="Slipinski A."/>
            <person name="Escalona H.E."/>
            <person name="Waterhouse R.M."/>
            <person name="Zwick A."/>
            <person name="Pang H."/>
        </authorList>
    </citation>
    <scope>NUCLEOTIDE SEQUENCE [LARGE SCALE GENOMIC DNA]</scope>
    <source>
        <strain evidence="2">SYSU2018</strain>
    </source>
</reference>
<feature type="compositionally biased region" description="Basic and acidic residues" evidence="1">
    <location>
        <begin position="110"/>
        <end position="127"/>
    </location>
</feature>
<protein>
    <submittedName>
        <fullName evidence="2">Uncharacterized protein</fullName>
    </submittedName>
</protein>
<organism evidence="2 3">
    <name type="scientific">Cryptolaemus montrouzieri</name>
    <dbReference type="NCBI Taxonomy" id="559131"/>
    <lineage>
        <taxon>Eukaryota</taxon>
        <taxon>Metazoa</taxon>
        <taxon>Ecdysozoa</taxon>
        <taxon>Arthropoda</taxon>
        <taxon>Hexapoda</taxon>
        <taxon>Insecta</taxon>
        <taxon>Pterygota</taxon>
        <taxon>Neoptera</taxon>
        <taxon>Endopterygota</taxon>
        <taxon>Coleoptera</taxon>
        <taxon>Polyphaga</taxon>
        <taxon>Cucujiformia</taxon>
        <taxon>Coccinelloidea</taxon>
        <taxon>Coccinellidae</taxon>
        <taxon>Scymninae</taxon>
        <taxon>Scymnini</taxon>
        <taxon>Cryptolaemus</taxon>
    </lineage>
</organism>
<evidence type="ECO:0000256" key="1">
    <source>
        <dbReference type="SAM" id="MobiDB-lite"/>
    </source>
</evidence>
<feature type="compositionally biased region" description="Polar residues" evidence="1">
    <location>
        <begin position="59"/>
        <end position="82"/>
    </location>
</feature>
<feature type="compositionally biased region" description="Basic and acidic residues" evidence="1">
    <location>
        <begin position="19"/>
        <end position="28"/>
    </location>
</feature>
<dbReference type="Proteomes" id="UP001516400">
    <property type="component" value="Unassembled WGS sequence"/>
</dbReference>
<feature type="compositionally biased region" description="Polar residues" evidence="1">
    <location>
        <begin position="29"/>
        <end position="48"/>
    </location>
</feature>